<proteinExistence type="predicted"/>
<comment type="caution">
    <text evidence="2">The sequence shown here is derived from an EMBL/GenBank/DDBJ whole genome shotgun (WGS) entry which is preliminary data.</text>
</comment>
<accession>A0ABT6RWE7</accession>
<organism evidence="2 3">
    <name type="scientific">Streptomyces solicavernae</name>
    <dbReference type="NCBI Taxonomy" id="3043614"/>
    <lineage>
        <taxon>Bacteria</taxon>
        <taxon>Bacillati</taxon>
        <taxon>Actinomycetota</taxon>
        <taxon>Actinomycetes</taxon>
        <taxon>Kitasatosporales</taxon>
        <taxon>Streptomycetaceae</taxon>
        <taxon>Streptomyces</taxon>
    </lineage>
</organism>
<reference evidence="2 3" key="1">
    <citation type="submission" date="2023-05" db="EMBL/GenBank/DDBJ databases">
        <title>Draft genome sequence of Streptomyces sp. B-S-A8 isolated from a cave soil in Thailand.</title>
        <authorList>
            <person name="Chamroensaksri N."/>
            <person name="Muangham S."/>
        </authorList>
    </citation>
    <scope>NUCLEOTIDE SEQUENCE [LARGE SCALE GENOMIC DNA]</scope>
    <source>
        <strain evidence="2 3">B-S-A8</strain>
    </source>
</reference>
<sequence>MALSKKTKDRLENMSKQELSQVSELATSTKCSTDPLDPVYREADDAHRYAVDLERQMAYGRHPQGRTS</sequence>
<dbReference type="Proteomes" id="UP001224661">
    <property type="component" value="Unassembled WGS sequence"/>
</dbReference>
<protein>
    <submittedName>
        <fullName evidence="2">Uncharacterized protein</fullName>
    </submittedName>
</protein>
<feature type="region of interest" description="Disordered" evidence="1">
    <location>
        <begin position="1"/>
        <end position="39"/>
    </location>
</feature>
<evidence type="ECO:0000313" key="3">
    <source>
        <dbReference type="Proteomes" id="UP001224661"/>
    </source>
</evidence>
<name>A0ABT6RWE7_9ACTN</name>
<evidence type="ECO:0000256" key="1">
    <source>
        <dbReference type="SAM" id="MobiDB-lite"/>
    </source>
</evidence>
<gene>
    <name evidence="2" type="ORF">QIS99_21005</name>
</gene>
<dbReference type="RefSeq" id="WP_282515120.1">
    <property type="nucleotide sequence ID" value="NZ_JASCIR010000019.1"/>
</dbReference>
<feature type="compositionally biased region" description="Polar residues" evidence="1">
    <location>
        <begin position="16"/>
        <end position="32"/>
    </location>
</feature>
<evidence type="ECO:0000313" key="2">
    <source>
        <dbReference type="EMBL" id="MDI3388665.1"/>
    </source>
</evidence>
<dbReference type="EMBL" id="JASCIR010000019">
    <property type="protein sequence ID" value="MDI3388665.1"/>
    <property type="molecule type" value="Genomic_DNA"/>
</dbReference>
<keyword evidence="3" id="KW-1185">Reference proteome</keyword>